<dbReference type="InterPro" id="IPR008984">
    <property type="entry name" value="SMAD_FHA_dom_sf"/>
</dbReference>
<dbReference type="CDD" id="cd00060">
    <property type="entry name" value="FHA"/>
    <property type="match status" value="1"/>
</dbReference>
<dbReference type="PROSITE" id="PS50887">
    <property type="entry name" value="GGDEF"/>
    <property type="match status" value="1"/>
</dbReference>
<evidence type="ECO:0000259" key="4">
    <source>
        <dbReference type="PROSITE" id="PS50887"/>
    </source>
</evidence>
<dbReference type="Pfam" id="PF00990">
    <property type="entry name" value="GGDEF"/>
    <property type="match status" value="1"/>
</dbReference>
<dbReference type="GO" id="GO:0052621">
    <property type="term" value="F:diguanylate cyclase activity"/>
    <property type="evidence" value="ECO:0007669"/>
    <property type="project" value="UniProtKB-EC"/>
</dbReference>
<dbReference type="SUPFAM" id="SSF55073">
    <property type="entry name" value="Nucleotide cyclase"/>
    <property type="match status" value="1"/>
</dbReference>
<dbReference type="InterPro" id="IPR050469">
    <property type="entry name" value="Diguanylate_Cyclase"/>
</dbReference>
<reference evidence="5 6" key="1">
    <citation type="submission" date="2015-07" db="EMBL/GenBank/DDBJ databases">
        <title>Genome analysis of myxobacterium Chondromyces crocatus Cm c5 reveals a high potential for natural compound synthesis and the genetic basis for the loss of fruiting body formation.</title>
        <authorList>
            <person name="Zaburannyi N."/>
            <person name="Bunk B."/>
            <person name="Maier J."/>
            <person name="Overmann J."/>
            <person name="Mueller R."/>
        </authorList>
    </citation>
    <scope>NUCLEOTIDE SEQUENCE [LARGE SCALE GENOMIC DNA]</scope>
    <source>
        <strain evidence="5 6">Cm c5</strain>
    </source>
</reference>
<dbReference type="EMBL" id="CP012159">
    <property type="protein sequence ID" value="AKT41650.1"/>
    <property type="molecule type" value="Genomic_DNA"/>
</dbReference>
<protein>
    <recommendedName>
        <fullName evidence="1">diguanylate cyclase</fullName>
        <ecNumber evidence="1">2.7.7.65</ecNumber>
    </recommendedName>
</protein>
<dbReference type="EC" id="2.7.7.65" evidence="1"/>
<evidence type="ECO:0000313" key="5">
    <source>
        <dbReference type="EMBL" id="AKT41650.1"/>
    </source>
</evidence>
<dbReference type="NCBIfam" id="TIGR00254">
    <property type="entry name" value="GGDEF"/>
    <property type="match status" value="1"/>
</dbReference>
<dbReference type="CDD" id="cd01949">
    <property type="entry name" value="GGDEF"/>
    <property type="match status" value="1"/>
</dbReference>
<dbReference type="PANTHER" id="PTHR45138">
    <property type="entry name" value="REGULATORY COMPONENTS OF SENSORY TRANSDUCTION SYSTEM"/>
    <property type="match status" value="1"/>
</dbReference>
<dbReference type="SMART" id="SM00240">
    <property type="entry name" value="FHA"/>
    <property type="match status" value="1"/>
</dbReference>
<dbReference type="Gene3D" id="3.30.70.270">
    <property type="match status" value="1"/>
</dbReference>
<comment type="catalytic activity">
    <reaction evidence="2">
        <text>2 GTP = 3',3'-c-di-GMP + 2 diphosphate</text>
        <dbReference type="Rhea" id="RHEA:24898"/>
        <dbReference type="ChEBI" id="CHEBI:33019"/>
        <dbReference type="ChEBI" id="CHEBI:37565"/>
        <dbReference type="ChEBI" id="CHEBI:58805"/>
        <dbReference type="EC" id="2.7.7.65"/>
    </reaction>
</comment>
<dbReference type="SUPFAM" id="SSF49879">
    <property type="entry name" value="SMAD/FHA domain"/>
    <property type="match status" value="1"/>
</dbReference>
<dbReference type="STRING" id="52.CMC5_058560"/>
<dbReference type="InterPro" id="IPR000253">
    <property type="entry name" value="FHA_dom"/>
</dbReference>
<evidence type="ECO:0000256" key="1">
    <source>
        <dbReference type="ARBA" id="ARBA00012528"/>
    </source>
</evidence>
<evidence type="ECO:0000256" key="2">
    <source>
        <dbReference type="ARBA" id="ARBA00034247"/>
    </source>
</evidence>
<evidence type="ECO:0000259" key="3">
    <source>
        <dbReference type="PROSITE" id="PS50006"/>
    </source>
</evidence>
<keyword evidence="6" id="KW-1185">Reference proteome</keyword>
<name>A0A0K1EL96_CHOCO</name>
<proteinExistence type="predicted"/>
<dbReference type="FunFam" id="3.30.70.270:FF:000001">
    <property type="entry name" value="Diguanylate cyclase domain protein"/>
    <property type="match status" value="1"/>
</dbReference>
<dbReference type="SMART" id="SM00267">
    <property type="entry name" value="GGDEF"/>
    <property type="match status" value="1"/>
</dbReference>
<dbReference type="PANTHER" id="PTHR45138:SF9">
    <property type="entry name" value="DIGUANYLATE CYCLASE DGCM-RELATED"/>
    <property type="match status" value="1"/>
</dbReference>
<dbReference type="InterPro" id="IPR029787">
    <property type="entry name" value="Nucleotide_cyclase"/>
</dbReference>
<gene>
    <name evidence="5" type="ORF">CMC5_058560</name>
</gene>
<evidence type="ECO:0000313" key="6">
    <source>
        <dbReference type="Proteomes" id="UP000067626"/>
    </source>
</evidence>
<dbReference type="Proteomes" id="UP000067626">
    <property type="component" value="Chromosome"/>
</dbReference>
<dbReference type="PROSITE" id="PS50006">
    <property type="entry name" value="FHA_DOMAIN"/>
    <property type="match status" value="1"/>
</dbReference>
<feature type="domain" description="FHA" evidence="3">
    <location>
        <begin position="70"/>
        <end position="119"/>
    </location>
</feature>
<dbReference type="KEGG" id="ccro:CMC5_058560"/>
<sequence>MYFGGVSDSESDFDSDTDYRRTIVTIGAPASGSDEPAGPGTACLVIIRTLSGAGHGPDLGRRLPLGTETIECGRSMQCDVPLDDDAVSRRHASVSWSGTGYLLRDLGSTNGTYVNDVAVKERVLRDGDQLKIGRTIFKFMQGGNIELAYHEEIYRLMTCDALTQVHNKRSFDAALEREVSRATRYQRHLSLIVFDIDHFKRINDTRGHLAGDAVLRQYAALVSSHIRRDDVLARVGGEEFALILPEITQESACLVAEKLRSLIAEASFRFEEVEIPVTSSFGVASIRPDAPCSTLELYRQADERLYQAKRDGRNRVIG</sequence>
<feature type="domain" description="GGDEF" evidence="4">
    <location>
        <begin position="187"/>
        <end position="318"/>
    </location>
</feature>
<organism evidence="5 6">
    <name type="scientific">Chondromyces crocatus</name>
    <dbReference type="NCBI Taxonomy" id="52"/>
    <lineage>
        <taxon>Bacteria</taxon>
        <taxon>Pseudomonadati</taxon>
        <taxon>Myxococcota</taxon>
        <taxon>Polyangia</taxon>
        <taxon>Polyangiales</taxon>
        <taxon>Polyangiaceae</taxon>
        <taxon>Chondromyces</taxon>
    </lineage>
</organism>
<dbReference type="InterPro" id="IPR043128">
    <property type="entry name" value="Rev_trsase/Diguanyl_cyclase"/>
</dbReference>
<dbReference type="Gene3D" id="2.60.200.20">
    <property type="match status" value="1"/>
</dbReference>
<accession>A0A0K1EL96</accession>
<dbReference type="InterPro" id="IPR000160">
    <property type="entry name" value="GGDEF_dom"/>
</dbReference>
<dbReference type="Pfam" id="PF00498">
    <property type="entry name" value="FHA"/>
    <property type="match status" value="1"/>
</dbReference>
<dbReference type="AlphaFoldDB" id="A0A0K1EL96"/>